<comment type="subcellular location">
    <subcellularLocation>
        <location evidence="1">Membrane</location>
        <topology evidence="1">Multi-pass membrane protein</topology>
    </subcellularLocation>
</comment>
<dbReference type="CDD" id="cd12827">
    <property type="entry name" value="EcCorA_ZntB-like_u2"/>
    <property type="match status" value="1"/>
</dbReference>
<dbReference type="PANTHER" id="PTHR47891">
    <property type="entry name" value="TRANSPORTER-RELATED"/>
    <property type="match status" value="1"/>
</dbReference>
<protein>
    <submittedName>
        <fullName evidence="7">Magnesium transporter CorA family protein</fullName>
    </submittedName>
</protein>
<feature type="transmembrane region" description="Helical" evidence="6">
    <location>
        <begin position="289"/>
        <end position="310"/>
    </location>
</feature>
<dbReference type="AlphaFoldDB" id="A0A940DFZ1"/>
<keyword evidence="3 6" id="KW-0812">Transmembrane</keyword>
<dbReference type="SUPFAM" id="SSF143865">
    <property type="entry name" value="CorA soluble domain-like"/>
    <property type="match status" value="1"/>
</dbReference>
<dbReference type="InterPro" id="IPR047199">
    <property type="entry name" value="CorA-like"/>
</dbReference>
<dbReference type="InterPro" id="IPR045861">
    <property type="entry name" value="CorA_cytoplasmic_dom"/>
</dbReference>
<dbReference type="Proteomes" id="UP000727857">
    <property type="component" value="Unassembled WGS sequence"/>
</dbReference>
<sequence>MIQIFQTAGKRLVEQSNEFSGGINIRNKWIHLENPTDREIELIERVTGVSEDMLKAALDVEERARIESDEGDMLVLFDIPTIEDEDSYYSYSTMPLGVVITDNCVITVCLKENSIISNLINNRIKNLDTAKRENFLYQMLYNTHVKFLQYLRQIDRSWQRIQMELHRSTKNKELIQLLDLENSLVYFSASLRANSLIIERLMRSNSVKSEEDAELLEDVGIENRQAVDMCNIYRDILSGTMDAYASIISNNVNSIMKLLTVITLIISIPTLFASLWGMNTGVPFEGQKYGFYVVTGISLIIAGVAGYYLLRTKKEKNVEEIRKSIRRRNKKN</sequence>
<evidence type="ECO:0000256" key="3">
    <source>
        <dbReference type="ARBA" id="ARBA00022692"/>
    </source>
</evidence>
<comment type="similarity">
    <text evidence="2">Belongs to the CorA metal ion transporter (MIT) (TC 1.A.35) family.</text>
</comment>
<dbReference type="GO" id="GO:0016020">
    <property type="term" value="C:membrane"/>
    <property type="evidence" value="ECO:0007669"/>
    <property type="project" value="UniProtKB-SubCell"/>
</dbReference>
<feature type="transmembrane region" description="Helical" evidence="6">
    <location>
        <begin position="258"/>
        <end position="277"/>
    </location>
</feature>
<dbReference type="Pfam" id="PF01544">
    <property type="entry name" value="CorA"/>
    <property type="match status" value="1"/>
</dbReference>
<keyword evidence="5 6" id="KW-0472">Membrane</keyword>
<evidence type="ECO:0000256" key="1">
    <source>
        <dbReference type="ARBA" id="ARBA00004141"/>
    </source>
</evidence>
<evidence type="ECO:0000256" key="2">
    <source>
        <dbReference type="ARBA" id="ARBA00009765"/>
    </source>
</evidence>
<dbReference type="EMBL" id="JADINF010000083">
    <property type="protein sequence ID" value="MBO8424065.1"/>
    <property type="molecule type" value="Genomic_DNA"/>
</dbReference>
<proteinExistence type="inferred from homology"/>
<dbReference type="GO" id="GO:0046873">
    <property type="term" value="F:metal ion transmembrane transporter activity"/>
    <property type="evidence" value="ECO:0007669"/>
    <property type="project" value="InterPro"/>
</dbReference>
<evidence type="ECO:0000256" key="4">
    <source>
        <dbReference type="ARBA" id="ARBA00022989"/>
    </source>
</evidence>
<organism evidence="7 8">
    <name type="scientific">Candidatus Stercoripulliclostridium pullicola</name>
    <dbReference type="NCBI Taxonomy" id="2840953"/>
    <lineage>
        <taxon>Bacteria</taxon>
        <taxon>Bacillati</taxon>
        <taxon>Bacillota</taxon>
        <taxon>Clostridia</taxon>
        <taxon>Eubacteriales</taxon>
        <taxon>Candidatus Stercoripulliclostridium</taxon>
    </lineage>
</organism>
<reference evidence="7" key="2">
    <citation type="journal article" date="2021" name="PeerJ">
        <title>Extensive microbial diversity within the chicken gut microbiome revealed by metagenomics and culture.</title>
        <authorList>
            <person name="Gilroy R."/>
            <person name="Ravi A."/>
            <person name="Getino M."/>
            <person name="Pursley I."/>
            <person name="Horton D.L."/>
            <person name="Alikhan N.F."/>
            <person name="Baker D."/>
            <person name="Gharbi K."/>
            <person name="Hall N."/>
            <person name="Watson M."/>
            <person name="Adriaenssens E.M."/>
            <person name="Foster-Nyarko E."/>
            <person name="Jarju S."/>
            <person name="Secka A."/>
            <person name="Antonio M."/>
            <person name="Oren A."/>
            <person name="Chaudhuri R.R."/>
            <person name="La Ragione R."/>
            <person name="Hildebrand F."/>
            <person name="Pallen M.J."/>
        </authorList>
    </citation>
    <scope>NUCLEOTIDE SEQUENCE</scope>
    <source>
        <strain evidence="7">517</strain>
    </source>
</reference>
<dbReference type="SUPFAM" id="SSF144083">
    <property type="entry name" value="Magnesium transport protein CorA, transmembrane region"/>
    <property type="match status" value="1"/>
</dbReference>
<dbReference type="PANTHER" id="PTHR47891:SF2">
    <property type="entry name" value="MAGNESIUM AND COBALT TRANSPORTER"/>
    <property type="match status" value="1"/>
</dbReference>
<gene>
    <name evidence="7" type="ORF">IAB16_03520</name>
</gene>
<evidence type="ECO:0000313" key="8">
    <source>
        <dbReference type="Proteomes" id="UP000727857"/>
    </source>
</evidence>
<reference evidence="7" key="1">
    <citation type="submission" date="2020-10" db="EMBL/GenBank/DDBJ databases">
        <authorList>
            <person name="Gilroy R."/>
        </authorList>
    </citation>
    <scope>NUCLEOTIDE SEQUENCE</scope>
    <source>
        <strain evidence="7">517</strain>
    </source>
</reference>
<evidence type="ECO:0000256" key="5">
    <source>
        <dbReference type="ARBA" id="ARBA00023136"/>
    </source>
</evidence>
<name>A0A940DFZ1_9FIRM</name>
<comment type="caution">
    <text evidence="7">The sequence shown here is derived from an EMBL/GenBank/DDBJ whole genome shotgun (WGS) entry which is preliminary data.</text>
</comment>
<dbReference type="Gene3D" id="1.20.58.340">
    <property type="entry name" value="Magnesium transport protein CorA, transmembrane region"/>
    <property type="match status" value="2"/>
</dbReference>
<keyword evidence="4 6" id="KW-1133">Transmembrane helix</keyword>
<dbReference type="InterPro" id="IPR045863">
    <property type="entry name" value="CorA_TM1_TM2"/>
</dbReference>
<dbReference type="Gene3D" id="3.30.460.20">
    <property type="entry name" value="CorA soluble domain-like"/>
    <property type="match status" value="1"/>
</dbReference>
<dbReference type="InterPro" id="IPR002523">
    <property type="entry name" value="MgTranspt_CorA/ZnTranspt_ZntB"/>
</dbReference>
<accession>A0A940DFZ1</accession>
<evidence type="ECO:0000256" key="6">
    <source>
        <dbReference type="SAM" id="Phobius"/>
    </source>
</evidence>
<evidence type="ECO:0000313" key="7">
    <source>
        <dbReference type="EMBL" id="MBO8424065.1"/>
    </source>
</evidence>